<feature type="region of interest" description="Disordered" evidence="1">
    <location>
        <begin position="226"/>
        <end position="254"/>
    </location>
</feature>
<feature type="region of interest" description="Disordered" evidence="1">
    <location>
        <begin position="24"/>
        <end position="43"/>
    </location>
</feature>
<feature type="compositionally biased region" description="Basic and acidic residues" evidence="1">
    <location>
        <begin position="106"/>
        <end position="115"/>
    </location>
</feature>
<proteinExistence type="predicted"/>
<evidence type="ECO:0000256" key="3">
    <source>
        <dbReference type="SAM" id="SignalP"/>
    </source>
</evidence>
<feature type="chain" id="PRO_5029761489" evidence="3">
    <location>
        <begin position="24"/>
        <end position="391"/>
    </location>
</feature>
<name>A0A7I8W808_9ANNE</name>
<keyword evidence="2" id="KW-0472">Membrane</keyword>
<organism evidence="4 5">
    <name type="scientific">Dimorphilus gyrociliatus</name>
    <dbReference type="NCBI Taxonomy" id="2664684"/>
    <lineage>
        <taxon>Eukaryota</taxon>
        <taxon>Metazoa</taxon>
        <taxon>Spiralia</taxon>
        <taxon>Lophotrochozoa</taxon>
        <taxon>Annelida</taxon>
        <taxon>Polychaeta</taxon>
        <taxon>Polychaeta incertae sedis</taxon>
        <taxon>Dinophilidae</taxon>
        <taxon>Dimorphilus</taxon>
    </lineage>
</organism>
<sequence length="391" mass="43528">MGISHLSIIFFSLFYSFSTNVDGSSNHSMTPARIDTETTSLPKPTDLLSPIPKEDGNFTFIALTSGIIFGFLWIIAMTALIWKCRQIYAEKQDIGSNTPKRQVQRRNAENNHSNETESTITGPNSSMGSQICLSEPVLQTLPPFEVIDSHSNRNSSNIEVLPIRENNLPEAPSSHTDTPPPIPPKMDLDSEVEYINDCTNLDNGEQLGNSSSDNLSPPTLPFRIRSLTPPPLPVRIQSTPAEFGNRPPHDGRYENTNDFRVFKTRTANQFLHSPQIVSTQYFRSNEEANLDPTAKPLNHEFFQPSTRNARSRITKSVRYQAGTKVRSSSADAPGRINPFYLQKTPIEISPMPRLGTYQPQILSTGGLLPIVGNNLTVHVPVYYKPIPALNQ</sequence>
<keyword evidence="5" id="KW-1185">Reference proteome</keyword>
<dbReference type="EMBL" id="CAJFCJ010000020">
    <property type="protein sequence ID" value="CAD5124168.1"/>
    <property type="molecule type" value="Genomic_DNA"/>
</dbReference>
<feature type="signal peptide" evidence="3">
    <location>
        <begin position="1"/>
        <end position="23"/>
    </location>
</feature>
<feature type="region of interest" description="Disordered" evidence="1">
    <location>
        <begin position="97"/>
        <end position="129"/>
    </location>
</feature>
<gene>
    <name evidence="4" type="ORF">DGYR_LOCUS11749</name>
</gene>
<protein>
    <submittedName>
        <fullName evidence="4">DgyrCDS12466</fullName>
    </submittedName>
</protein>
<dbReference type="AlphaFoldDB" id="A0A7I8W808"/>
<evidence type="ECO:0000256" key="1">
    <source>
        <dbReference type="SAM" id="MobiDB-lite"/>
    </source>
</evidence>
<reference evidence="4 5" key="1">
    <citation type="submission" date="2020-08" db="EMBL/GenBank/DDBJ databases">
        <authorList>
            <person name="Hejnol A."/>
        </authorList>
    </citation>
    <scope>NUCLEOTIDE SEQUENCE [LARGE SCALE GENOMIC DNA]</scope>
</reference>
<keyword evidence="2" id="KW-0812">Transmembrane</keyword>
<keyword evidence="2" id="KW-1133">Transmembrane helix</keyword>
<evidence type="ECO:0000256" key="2">
    <source>
        <dbReference type="SAM" id="Phobius"/>
    </source>
</evidence>
<accession>A0A7I8W808</accession>
<evidence type="ECO:0000313" key="4">
    <source>
        <dbReference type="EMBL" id="CAD5124168.1"/>
    </source>
</evidence>
<evidence type="ECO:0000313" key="5">
    <source>
        <dbReference type="Proteomes" id="UP000549394"/>
    </source>
</evidence>
<dbReference type="Proteomes" id="UP000549394">
    <property type="component" value="Unassembled WGS sequence"/>
</dbReference>
<feature type="compositionally biased region" description="Polar residues" evidence="1">
    <location>
        <begin position="116"/>
        <end position="129"/>
    </location>
</feature>
<keyword evidence="3" id="KW-0732">Signal</keyword>
<feature type="transmembrane region" description="Helical" evidence="2">
    <location>
        <begin position="58"/>
        <end position="82"/>
    </location>
</feature>
<comment type="caution">
    <text evidence="4">The sequence shown here is derived from an EMBL/GenBank/DDBJ whole genome shotgun (WGS) entry which is preliminary data.</text>
</comment>